<dbReference type="EMBL" id="JAHLJV010000041">
    <property type="protein sequence ID" value="KAK1585830.1"/>
    <property type="molecule type" value="Genomic_DNA"/>
</dbReference>
<dbReference type="Proteomes" id="UP001230504">
    <property type="component" value="Unassembled WGS sequence"/>
</dbReference>
<dbReference type="GeneID" id="85436183"/>
<evidence type="ECO:0000256" key="2">
    <source>
        <dbReference type="SAM" id="SignalP"/>
    </source>
</evidence>
<evidence type="ECO:0000313" key="3">
    <source>
        <dbReference type="EMBL" id="KAK1585830.1"/>
    </source>
</evidence>
<evidence type="ECO:0000256" key="1">
    <source>
        <dbReference type="SAM" id="MobiDB-lite"/>
    </source>
</evidence>
<protein>
    <recommendedName>
        <fullName evidence="5">Secreted protein</fullName>
    </recommendedName>
</protein>
<sequence>MAYSRLLSLTCSSLGISNCWAAPGPVRRWFQWAVQSALARATEWMSDFGVHLSNTAGLLAIPRLSTTKAGANRLSPCGSVSRPVTQPDVHRDARYHTTLSLILCPQINPTQLSLSTARRGRSRRNTAPNEDDNSTLHCLFTGQSFSHPQSVITAAAAAAAATTASFYS</sequence>
<reference evidence="3" key="1">
    <citation type="submission" date="2021-06" db="EMBL/GenBank/DDBJ databases">
        <title>Comparative genomics, transcriptomics and evolutionary studies reveal genomic signatures of adaptation to plant cell wall in hemibiotrophic fungi.</title>
        <authorList>
            <consortium name="DOE Joint Genome Institute"/>
            <person name="Baroncelli R."/>
            <person name="Diaz J.F."/>
            <person name="Benocci T."/>
            <person name="Peng M."/>
            <person name="Battaglia E."/>
            <person name="Haridas S."/>
            <person name="Andreopoulos W."/>
            <person name="Labutti K."/>
            <person name="Pangilinan J."/>
            <person name="Floch G.L."/>
            <person name="Makela M.R."/>
            <person name="Henrissat B."/>
            <person name="Grigoriev I.V."/>
            <person name="Crouch J.A."/>
            <person name="De Vries R.P."/>
            <person name="Sukno S.A."/>
            <person name="Thon M.R."/>
        </authorList>
    </citation>
    <scope>NUCLEOTIDE SEQUENCE</scope>
    <source>
        <strain evidence="3">CBS 125086</strain>
    </source>
</reference>
<proteinExistence type="predicted"/>
<keyword evidence="2" id="KW-0732">Signal</keyword>
<dbReference type="RefSeq" id="XP_060412826.1">
    <property type="nucleotide sequence ID" value="XM_060551943.1"/>
</dbReference>
<evidence type="ECO:0000313" key="4">
    <source>
        <dbReference type="Proteomes" id="UP001230504"/>
    </source>
</evidence>
<evidence type="ECO:0008006" key="5">
    <source>
        <dbReference type="Google" id="ProtNLM"/>
    </source>
</evidence>
<accession>A0AAD8PW87</accession>
<dbReference type="AlphaFoldDB" id="A0AAD8PW87"/>
<feature type="signal peptide" evidence="2">
    <location>
        <begin position="1"/>
        <end position="21"/>
    </location>
</feature>
<name>A0AAD8PW87_9PEZI</name>
<gene>
    <name evidence="3" type="ORF">LY79DRAFT_261638</name>
</gene>
<feature type="region of interest" description="Disordered" evidence="1">
    <location>
        <begin position="114"/>
        <end position="134"/>
    </location>
</feature>
<keyword evidence="4" id="KW-1185">Reference proteome</keyword>
<organism evidence="3 4">
    <name type="scientific">Colletotrichum navitas</name>
    <dbReference type="NCBI Taxonomy" id="681940"/>
    <lineage>
        <taxon>Eukaryota</taxon>
        <taxon>Fungi</taxon>
        <taxon>Dikarya</taxon>
        <taxon>Ascomycota</taxon>
        <taxon>Pezizomycotina</taxon>
        <taxon>Sordariomycetes</taxon>
        <taxon>Hypocreomycetidae</taxon>
        <taxon>Glomerellales</taxon>
        <taxon>Glomerellaceae</taxon>
        <taxon>Colletotrichum</taxon>
        <taxon>Colletotrichum graminicola species complex</taxon>
    </lineage>
</organism>
<feature type="chain" id="PRO_5042022221" description="Secreted protein" evidence="2">
    <location>
        <begin position="22"/>
        <end position="168"/>
    </location>
</feature>
<comment type="caution">
    <text evidence="3">The sequence shown here is derived from an EMBL/GenBank/DDBJ whole genome shotgun (WGS) entry which is preliminary data.</text>
</comment>